<feature type="region of interest" description="Disordered" evidence="1">
    <location>
        <begin position="16"/>
        <end position="35"/>
    </location>
</feature>
<evidence type="ECO:0000313" key="2">
    <source>
        <dbReference type="EMBL" id="KAG5291167.1"/>
    </source>
</evidence>
<reference evidence="2 3" key="1">
    <citation type="submission" date="2021-01" db="EMBL/GenBank/DDBJ databases">
        <title>Chromosome-level genome assembly of a human fungal pathogen reveals clustering of transcriptionally co-regulated genes.</title>
        <authorList>
            <person name="Voorhies M."/>
            <person name="Cohen S."/>
            <person name="Shea T.P."/>
            <person name="Petrus S."/>
            <person name="Munoz J.F."/>
            <person name="Poplawski S."/>
            <person name="Goldman W.E."/>
            <person name="Michael T."/>
            <person name="Cuomo C.A."/>
            <person name="Sil A."/>
            <person name="Beyhan S."/>
        </authorList>
    </citation>
    <scope>NUCLEOTIDE SEQUENCE [LARGE SCALE GENOMIC DNA]</scope>
    <source>
        <strain evidence="2 3">G184AR</strain>
    </source>
</reference>
<dbReference type="VEuPathDB" id="FungiDB:I7I52_08413"/>
<accession>A0A8H8CVC0</accession>
<proteinExistence type="predicted"/>
<organism evidence="2 3">
    <name type="scientific">Ajellomyces capsulatus</name>
    <name type="common">Darling's disease fungus</name>
    <name type="synonym">Histoplasma capsulatum</name>
    <dbReference type="NCBI Taxonomy" id="5037"/>
    <lineage>
        <taxon>Eukaryota</taxon>
        <taxon>Fungi</taxon>
        <taxon>Dikarya</taxon>
        <taxon>Ascomycota</taxon>
        <taxon>Pezizomycotina</taxon>
        <taxon>Eurotiomycetes</taxon>
        <taxon>Eurotiomycetidae</taxon>
        <taxon>Onygenales</taxon>
        <taxon>Ajellomycetaceae</taxon>
        <taxon>Histoplasma</taxon>
    </lineage>
</organism>
<dbReference type="EMBL" id="JAEVHI010000005">
    <property type="protein sequence ID" value="KAG5291167.1"/>
    <property type="molecule type" value="Genomic_DNA"/>
</dbReference>
<evidence type="ECO:0000256" key="1">
    <source>
        <dbReference type="SAM" id="MobiDB-lite"/>
    </source>
</evidence>
<gene>
    <name evidence="2" type="ORF">I7I52_08413</name>
</gene>
<comment type="caution">
    <text evidence="2">The sequence shown here is derived from an EMBL/GenBank/DDBJ whole genome shotgun (WGS) entry which is preliminary data.</text>
</comment>
<protein>
    <submittedName>
        <fullName evidence="2">Uncharacterized protein</fullName>
    </submittedName>
</protein>
<dbReference type="AlphaFoldDB" id="A0A8H8CVC0"/>
<dbReference type="Proteomes" id="UP000670092">
    <property type="component" value="Unassembled WGS sequence"/>
</dbReference>
<name>A0A8H8CVC0_AJECA</name>
<evidence type="ECO:0000313" key="3">
    <source>
        <dbReference type="Proteomes" id="UP000670092"/>
    </source>
</evidence>
<sequence>MILLCSVSGGWGKNTAGEHGKECNTRNGNGDIPLPRETPVHRVSWVGGPLPLNQIRVFSRAGIRLVSRFPKLGVRLNISVRLVPFPTVSSRSIFYFDSIIRSKCLSFGYGVV</sequence>